<dbReference type="Gene3D" id="3.30.40.10">
    <property type="entry name" value="Zinc/RING finger domain, C3HC4 (zinc finger)"/>
    <property type="match status" value="1"/>
</dbReference>
<name>A0A2G9GAE8_9LAMI</name>
<dbReference type="InterPro" id="IPR044289">
    <property type="entry name" value="ATL67-70"/>
</dbReference>
<feature type="domain" description="RING-type" evidence="1">
    <location>
        <begin position="79"/>
        <end position="113"/>
    </location>
</feature>
<dbReference type="GO" id="GO:0016740">
    <property type="term" value="F:transferase activity"/>
    <property type="evidence" value="ECO:0007669"/>
    <property type="project" value="InterPro"/>
</dbReference>
<organism evidence="2 3">
    <name type="scientific">Handroanthus impetiginosus</name>
    <dbReference type="NCBI Taxonomy" id="429701"/>
    <lineage>
        <taxon>Eukaryota</taxon>
        <taxon>Viridiplantae</taxon>
        <taxon>Streptophyta</taxon>
        <taxon>Embryophyta</taxon>
        <taxon>Tracheophyta</taxon>
        <taxon>Spermatophyta</taxon>
        <taxon>Magnoliopsida</taxon>
        <taxon>eudicotyledons</taxon>
        <taxon>Gunneridae</taxon>
        <taxon>Pentapetalae</taxon>
        <taxon>asterids</taxon>
        <taxon>lamiids</taxon>
        <taxon>Lamiales</taxon>
        <taxon>Bignoniaceae</taxon>
        <taxon>Crescentiina</taxon>
        <taxon>Tabebuia alliance</taxon>
        <taxon>Handroanthus</taxon>
    </lineage>
</organism>
<dbReference type="GO" id="GO:0016567">
    <property type="term" value="P:protein ubiquitination"/>
    <property type="evidence" value="ECO:0007669"/>
    <property type="project" value="InterPro"/>
</dbReference>
<dbReference type="Proteomes" id="UP000231279">
    <property type="component" value="Unassembled WGS sequence"/>
</dbReference>
<dbReference type="PANTHER" id="PTHR46592">
    <property type="entry name" value="RING-H2 FINGER PROTEIN ATL67"/>
    <property type="match status" value="1"/>
</dbReference>
<dbReference type="Pfam" id="PF13639">
    <property type="entry name" value="zf-RING_2"/>
    <property type="match status" value="1"/>
</dbReference>
<comment type="caution">
    <text evidence="2">The sequence shown here is derived from an EMBL/GenBank/DDBJ whole genome shotgun (WGS) entry which is preliminary data.</text>
</comment>
<accession>A0A2G9GAE8</accession>
<dbReference type="InterPro" id="IPR001841">
    <property type="entry name" value="Znf_RING"/>
</dbReference>
<proteinExistence type="predicted"/>
<gene>
    <name evidence="2" type="ORF">CDL12_25320</name>
</gene>
<evidence type="ECO:0000313" key="3">
    <source>
        <dbReference type="Proteomes" id="UP000231279"/>
    </source>
</evidence>
<reference evidence="3" key="1">
    <citation type="journal article" date="2018" name="Gigascience">
        <title>Genome assembly of the Pink Ipe (Handroanthus impetiginosus, Bignoniaceae), a highly valued, ecologically keystone Neotropical timber forest tree.</title>
        <authorList>
            <person name="Silva-Junior O.B."/>
            <person name="Grattapaglia D."/>
            <person name="Novaes E."/>
            <person name="Collevatti R.G."/>
        </authorList>
    </citation>
    <scope>NUCLEOTIDE SEQUENCE [LARGE SCALE GENOMIC DNA]</scope>
    <source>
        <strain evidence="3">cv. UFG-1</strain>
    </source>
</reference>
<evidence type="ECO:0000259" key="1">
    <source>
        <dbReference type="Pfam" id="PF13639"/>
    </source>
</evidence>
<protein>
    <recommendedName>
        <fullName evidence="1">RING-type domain-containing protein</fullName>
    </recommendedName>
</protein>
<dbReference type="OrthoDB" id="899952at2759"/>
<dbReference type="AlphaFoldDB" id="A0A2G9GAE8"/>
<dbReference type="SUPFAM" id="SSF57850">
    <property type="entry name" value="RING/U-box"/>
    <property type="match status" value="1"/>
</dbReference>
<sequence>MDKIMPNCNKKFCCCIQTFDNFRREGTVTNQSTISQATIFNTETSPNIGLDHSILNSCSELVVLDINEDQILGLGENICCSICLEGYKAKEKVRRINLCHHCFHADCVDRWLR</sequence>
<keyword evidence="3" id="KW-1185">Reference proteome</keyword>
<dbReference type="InterPro" id="IPR013083">
    <property type="entry name" value="Znf_RING/FYVE/PHD"/>
</dbReference>
<evidence type="ECO:0000313" key="2">
    <source>
        <dbReference type="EMBL" id="PIN02175.1"/>
    </source>
</evidence>
<dbReference type="EMBL" id="NKXS01006031">
    <property type="protein sequence ID" value="PIN02175.1"/>
    <property type="molecule type" value="Genomic_DNA"/>
</dbReference>
<dbReference type="PANTHER" id="PTHR46592:SF14">
    <property type="entry name" value="RING-TYPE DOMAIN-CONTAINING PROTEIN"/>
    <property type="match status" value="1"/>
</dbReference>